<evidence type="ECO:0000313" key="2">
    <source>
        <dbReference type="Proteomes" id="UP000708208"/>
    </source>
</evidence>
<evidence type="ECO:0000313" key="1">
    <source>
        <dbReference type="EMBL" id="CAG7818557.1"/>
    </source>
</evidence>
<sequence length="89" mass="10068">MLAKNFALTDSIASSNIGLPKYWHHFIAIDASTSCLLIQVRHMSSLRPETTKTGATMTGYLWVKVQAIRDPACRLEDLNHEFIYIPPYS</sequence>
<reference evidence="1" key="1">
    <citation type="submission" date="2021-06" db="EMBL/GenBank/DDBJ databases">
        <authorList>
            <person name="Hodson N. C."/>
            <person name="Mongue J. A."/>
            <person name="Jaron S. K."/>
        </authorList>
    </citation>
    <scope>NUCLEOTIDE SEQUENCE</scope>
</reference>
<proteinExistence type="predicted"/>
<keyword evidence="2" id="KW-1185">Reference proteome</keyword>
<protein>
    <submittedName>
        <fullName evidence="1">Uncharacterized protein</fullName>
    </submittedName>
</protein>
<comment type="caution">
    <text evidence="1">The sequence shown here is derived from an EMBL/GenBank/DDBJ whole genome shotgun (WGS) entry which is preliminary data.</text>
</comment>
<gene>
    <name evidence="1" type="ORF">AFUS01_LOCUS29054</name>
</gene>
<organism evidence="1 2">
    <name type="scientific">Allacma fusca</name>
    <dbReference type="NCBI Taxonomy" id="39272"/>
    <lineage>
        <taxon>Eukaryota</taxon>
        <taxon>Metazoa</taxon>
        <taxon>Ecdysozoa</taxon>
        <taxon>Arthropoda</taxon>
        <taxon>Hexapoda</taxon>
        <taxon>Collembola</taxon>
        <taxon>Symphypleona</taxon>
        <taxon>Sminthuridae</taxon>
        <taxon>Allacma</taxon>
    </lineage>
</organism>
<dbReference type="AlphaFoldDB" id="A0A8J2KL69"/>
<accession>A0A8J2KL69</accession>
<name>A0A8J2KL69_9HEXA</name>
<dbReference type="Proteomes" id="UP000708208">
    <property type="component" value="Unassembled WGS sequence"/>
</dbReference>
<dbReference type="EMBL" id="CAJVCH010423924">
    <property type="protein sequence ID" value="CAG7818557.1"/>
    <property type="molecule type" value="Genomic_DNA"/>
</dbReference>